<name>A0ABW4FXE3_9PSEU</name>
<organism evidence="15 16">
    <name type="scientific">Pseudonocardia aurantiaca</name>
    <dbReference type="NCBI Taxonomy" id="75290"/>
    <lineage>
        <taxon>Bacteria</taxon>
        <taxon>Bacillati</taxon>
        <taxon>Actinomycetota</taxon>
        <taxon>Actinomycetes</taxon>
        <taxon>Pseudonocardiales</taxon>
        <taxon>Pseudonocardiaceae</taxon>
        <taxon>Pseudonocardia</taxon>
    </lineage>
</organism>
<keyword evidence="16" id="KW-1185">Reference proteome</keyword>
<keyword evidence="9" id="KW-0902">Two-component regulatory system</keyword>
<evidence type="ECO:0000313" key="15">
    <source>
        <dbReference type="EMBL" id="MFD1535010.1"/>
    </source>
</evidence>
<evidence type="ECO:0000256" key="5">
    <source>
        <dbReference type="ARBA" id="ARBA00022679"/>
    </source>
</evidence>
<keyword evidence="5" id="KW-0808">Transferase</keyword>
<evidence type="ECO:0000313" key="16">
    <source>
        <dbReference type="Proteomes" id="UP001597145"/>
    </source>
</evidence>
<proteinExistence type="predicted"/>
<dbReference type="SMART" id="SM00304">
    <property type="entry name" value="HAMP"/>
    <property type="match status" value="1"/>
</dbReference>
<dbReference type="SMART" id="SM00388">
    <property type="entry name" value="HisKA"/>
    <property type="match status" value="1"/>
</dbReference>
<evidence type="ECO:0000256" key="3">
    <source>
        <dbReference type="ARBA" id="ARBA00012438"/>
    </source>
</evidence>
<dbReference type="InterPro" id="IPR003660">
    <property type="entry name" value="HAMP_dom"/>
</dbReference>
<dbReference type="GO" id="GO:0016301">
    <property type="term" value="F:kinase activity"/>
    <property type="evidence" value="ECO:0007669"/>
    <property type="project" value="UniProtKB-KW"/>
</dbReference>
<evidence type="ECO:0000256" key="10">
    <source>
        <dbReference type="ARBA" id="ARBA00023136"/>
    </source>
</evidence>
<dbReference type="InterPro" id="IPR004358">
    <property type="entry name" value="Sig_transdc_His_kin-like_C"/>
</dbReference>
<dbReference type="Pfam" id="PF00512">
    <property type="entry name" value="HisKA"/>
    <property type="match status" value="1"/>
</dbReference>
<dbReference type="InterPro" id="IPR003661">
    <property type="entry name" value="HisK_dim/P_dom"/>
</dbReference>
<dbReference type="CDD" id="cd00082">
    <property type="entry name" value="HisKA"/>
    <property type="match status" value="1"/>
</dbReference>
<dbReference type="InterPro" id="IPR005467">
    <property type="entry name" value="His_kinase_dom"/>
</dbReference>
<protein>
    <recommendedName>
        <fullName evidence="3">histidine kinase</fullName>
        <ecNumber evidence="3">2.7.13.3</ecNumber>
    </recommendedName>
</protein>
<dbReference type="SUPFAM" id="SSF47384">
    <property type="entry name" value="Homodimeric domain of signal transducing histidine kinase"/>
    <property type="match status" value="1"/>
</dbReference>
<evidence type="ECO:0000256" key="8">
    <source>
        <dbReference type="ARBA" id="ARBA00022989"/>
    </source>
</evidence>
<evidence type="ECO:0000256" key="2">
    <source>
        <dbReference type="ARBA" id="ARBA00004236"/>
    </source>
</evidence>
<dbReference type="Pfam" id="PF00672">
    <property type="entry name" value="HAMP"/>
    <property type="match status" value="1"/>
</dbReference>
<comment type="caution">
    <text evidence="15">The sequence shown here is derived from an EMBL/GenBank/DDBJ whole genome shotgun (WGS) entry which is preliminary data.</text>
</comment>
<evidence type="ECO:0000259" key="14">
    <source>
        <dbReference type="PROSITE" id="PS50885"/>
    </source>
</evidence>
<keyword evidence="8 12" id="KW-1133">Transmembrane helix</keyword>
<dbReference type="EC" id="2.7.13.3" evidence="3"/>
<comment type="catalytic activity">
    <reaction evidence="1">
        <text>ATP + protein L-histidine = ADP + protein N-phospho-L-histidine.</text>
        <dbReference type="EC" id="2.7.13.3"/>
    </reaction>
</comment>
<dbReference type="EMBL" id="JBHUCP010000048">
    <property type="protein sequence ID" value="MFD1535010.1"/>
    <property type="molecule type" value="Genomic_DNA"/>
</dbReference>
<dbReference type="PROSITE" id="PS50885">
    <property type="entry name" value="HAMP"/>
    <property type="match status" value="1"/>
</dbReference>
<dbReference type="PROSITE" id="PS50109">
    <property type="entry name" value="HIS_KIN"/>
    <property type="match status" value="1"/>
</dbReference>
<dbReference type="RefSeq" id="WP_343973053.1">
    <property type="nucleotide sequence ID" value="NZ_BAAAJG010000003.1"/>
</dbReference>
<dbReference type="InterPro" id="IPR036890">
    <property type="entry name" value="HATPase_C_sf"/>
</dbReference>
<dbReference type="InterPro" id="IPR036097">
    <property type="entry name" value="HisK_dim/P_sf"/>
</dbReference>
<gene>
    <name evidence="15" type="ORF">ACFSCY_36925</name>
</gene>
<evidence type="ECO:0000256" key="1">
    <source>
        <dbReference type="ARBA" id="ARBA00000085"/>
    </source>
</evidence>
<feature type="domain" description="HAMP" evidence="14">
    <location>
        <begin position="205"/>
        <end position="258"/>
    </location>
</feature>
<evidence type="ECO:0000256" key="7">
    <source>
        <dbReference type="ARBA" id="ARBA00022777"/>
    </source>
</evidence>
<keyword evidence="6 12" id="KW-0812">Transmembrane</keyword>
<dbReference type="Gene3D" id="6.10.340.10">
    <property type="match status" value="1"/>
</dbReference>
<dbReference type="PANTHER" id="PTHR45436:SF5">
    <property type="entry name" value="SENSOR HISTIDINE KINASE TRCS"/>
    <property type="match status" value="1"/>
</dbReference>
<evidence type="ECO:0000256" key="11">
    <source>
        <dbReference type="SAM" id="MobiDB-lite"/>
    </source>
</evidence>
<dbReference type="SMART" id="SM00387">
    <property type="entry name" value="HATPase_c"/>
    <property type="match status" value="1"/>
</dbReference>
<keyword evidence="10 12" id="KW-0472">Membrane</keyword>
<dbReference type="Gene3D" id="1.10.287.130">
    <property type="match status" value="1"/>
</dbReference>
<evidence type="ECO:0000259" key="13">
    <source>
        <dbReference type="PROSITE" id="PS50109"/>
    </source>
</evidence>
<dbReference type="PANTHER" id="PTHR45436">
    <property type="entry name" value="SENSOR HISTIDINE KINASE YKOH"/>
    <property type="match status" value="1"/>
</dbReference>
<keyword evidence="7 15" id="KW-0418">Kinase</keyword>
<dbReference type="SUPFAM" id="SSF158472">
    <property type="entry name" value="HAMP domain-like"/>
    <property type="match status" value="1"/>
</dbReference>
<keyword evidence="4" id="KW-0597">Phosphoprotein</keyword>
<feature type="compositionally biased region" description="Low complexity" evidence="11">
    <location>
        <begin position="521"/>
        <end position="535"/>
    </location>
</feature>
<feature type="transmembrane region" description="Helical" evidence="12">
    <location>
        <begin position="181"/>
        <end position="204"/>
    </location>
</feature>
<evidence type="ECO:0000256" key="12">
    <source>
        <dbReference type="SAM" id="Phobius"/>
    </source>
</evidence>
<evidence type="ECO:0000256" key="9">
    <source>
        <dbReference type="ARBA" id="ARBA00023012"/>
    </source>
</evidence>
<sequence length="535" mass="56403">MSGPVGWLRARAGVRVVSALSAAVVVAVSLVMAGAALVFLVGQSLHGSVESGAEQRAHLIVGRLEGNFRGTTNENAREALDALATPDDLAQVVVRYGTDPGETETWVTEAGTDAVGRDTLMSGLLPAPGQSIVVPQTAITRADGSTVQAVLVASGAESDGRNVVLLLAVPLTGVKDATDTLVFYLLWGVPLLILVAGLATYLFAGRALRPVEAIRRQVAAMNEKDLEQRVPVPIARDEVGRLAETMNAMIARLQDAQGVQRRFVADASHELRSPLATIATGLELMQKGVSDPSTVTALRGETQRLNRLVEALILLARADERGLQPRREEVDLDEVAEAERGRPAEGSVVAEVRTEPVRVVGDRGQLARVVRNLVDNARRHARSRVVVTVRRDGPSAVIEVADDGPGVPAADRARVFERFVRLDDARARADGGSGLGLAIVSEVVAAHGGTVTVEEGPNGGALFRVRLPAAAQPDERPARKPPAAIGARPVQAALGPGKPTPRPRVPMRDEDARRDPGTNPGGIPVVPIQPGSTIR</sequence>
<dbReference type="Gene3D" id="3.30.565.10">
    <property type="entry name" value="Histidine kinase-like ATPase, C-terminal domain"/>
    <property type="match status" value="1"/>
</dbReference>
<feature type="domain" description="Histidine kinase" evidence="13">
    <location>
        <begin position="266"/>
        <end position="471"/>
    </location>
</feature>
<dbReference type="CDD" id="cd06225">
    <property type="entry name" value="HAMP"/>
    <property type="match status" value="1"/>
</dbReference>
<dbReference type="Pfam" id="PF02518">
    <property type="entry name" value="HATPase_c"/>
    <property type="match status" value="1"/>
</dbReference>
<feature type="region of interest" description="Disordered" evidence="11">
    <location>
        <begin position="471"/>
        <end position="535"/>
    </location>
</feature>
<feature type="transmembrane region" description="Helical" evidence="12">
    <location>
        <begin position="12"/>
        <end position="41"/>
    </location>
</feature>
<dbReference type="SUPFAM" id="SSF55874">
    <property type="entry name" value="ATPase domain of HSP90 chaperone/DNA topoisomerase II/histidine kinase"/>
    <property type="match status" value="1"/>
</dbReference>
<accession>A0ABW4FXE3</accession>
<evidence type="ECO:0000256" key="6">
    <source>
        <dbReference type="ARBA" id="ARBA00022692"/>
    </source>
</evidence>
<reference evidence="16" key="1">
    <citation type="journal article" date="2019" name="Int. J. Syst. Evol. Microbiol.">
        <title>The Global Catalogue of Microorganisms (GCM) 10K type strain sequencing project: providing services to taxonomists for standard genome sequencing and annotation.</title>
        <authorList>
            <consortium name="The Broad Institute Genomics Platform"/>
            <consortium name="The Broad Institute Genome Sequencing Center for Infectious Disease"/>
            <person name="Wu L."/>
            <person name="Ma J."/>
        </authorList>
    </citation>
    <scope>NUCLEOTIDE SEQUENCE [LARGE SCALE GENOMIC DNA]</scope>
    <source>
        <strain evidence="16">JCM 12165</strain>
    </source>
</reference>
<evidence type="ECO:0000256" key="4">
    <source>
        <dbReference type="ARBA" id="ARBA00022553"/>
    </source>
</evidence>
<dbReference type="PRINTS" id="PR00344">
    <property type="entry name" value="BCTRLSENSOR"/>
</dbReference>
<dbReference type="InterPro" id="IPR050428">
    <property type="entry name" value="TCS_sensor_his_kinase"/>
</dbReference>
<dbReference type="Proteomes" id="UP001597145">
    <property type="component" value="Unassembled WGS sequence"/>
</dbReference>
<feature type="compositionally biased region" description="Basic and acidic residues" evidence="11">
    <location>
        <begin position="506"/>
        <end position="516"/>
    </location>
</feature>
<dbReference type="InterPro" id="IPR003594">
    <property type="entry name" value="HATPase_dom"/>
</dbReference>
<comment type="subcellular location">
    <subcellularLocation>
        <location evidence="2">Cell membrane</location>
    </subcellularLocation>
</comment>